<dbReference type="EMBL" id="CAJOBR010033561">
    <property type="protein sequence ID" value="CAF5003675.1"/>
    <property type="molecule type" value="Genomic_DNA"/>
</dbReference>
<protein>
    <submittedName>
        <fullName evidence="1">Uncharacterized protein</fullName>
    </submittedName>
</protein>
<dbReference type="GO" id="GO:0031573">
    <property type="term" value="P:mitotic intra-S DNA damage checkpoint signaling"/>
    <property type="evidence" value="ECO:0007669"/>
    <property type="project" value="TreeGrafter"/>
</dbReference>
<dbReference type="PANTHER" id="PTHR15237:SF0">
    <property type="entry name" value="CELL CYCLE CHECKPOINT CONTROL PROTEIN"/>
    <property type="match status" value="1"/>
</dbReference>
<name>A0A822B7V5_9BILA</name>
<dbReference type="InterPro" id="IPR046938">
    <property type="entry name" value="DNA_clamp_sf"/>
</dbReference>
<accession>A0A822B7V5</accession>
<comment type="caution">
    <text evidence="1">The sequence shown here is derived from an EMBL/GenBank/DDBJ whole genome shotgun (WGS) entry which is preliminary data.</text>
</comment>
<dbReference type="Pfam" id="PF04139">
    <property type="entry name" value="Rad9"/>
    <property type="match status" value="1"/>
</dbReference>
<dbReference type="GO" id="GO:0000076">
    <property type="term" value="P:DNA replication checkpoint signaling"/>
    <property type="evidence" value="ECO:0007669"/>
    <property type="project" value="TreeGrafter"/>
</dbReference>
<dbReference type="Proteomes" id="UP000663848">
    <property type="component" value="Unassembled WGS sequence"/>
</dbReference>
<sequence length="108" mass="12645">MTEKKVVFVIPPEHIRHFGKVLQVLTKLGEEIYIESIAKTNGLSFRTANQARSSYSCITFNRDFFQQWPQDDLQKEKIKCRISAKYPFYHRKGFRTGIGSFQLLRGTK</sequence>
<evidence type="ECO:0000313" key="1">
    <source>
        <dbReference type="EMBL" id="CAF5003675.1"/>
    </source>
</evidence>
<reference evidence="1" key="1">
    <citation type="submission" date="2021-02" db="EMBL/GenBank/DDBJ databases">
        <authorList>
            <person name="Nowell W R."/>
        </authorList>
    </citation>
    <scope>NUCLEOTIDE SEQUENCE</scope>
</reference>
<organism evidence="1 2">
    <name type="scientific">Rotaria socialis</name>
    <dbReference type="NCBI Taxonomy" id="392032"/>
    <lineage>
        <taxon>Eukaryota</taxon>
        <taxon>Metazoa</taxon>
        <taxon>Spiralia</taxon>
        <taxon>Gnathifera</taxon>
        <taxon>Rotifera</taxon>
        <taxon>Eurotatoria</taxon>
        <taxon>Bdelloidea</taxon>
        <taxon>Philodinida</taxon>
        <taxon>Philodinidae</taxon>
        <taxon>Rotaria</taxon>
    </lineage>
</organism>
<evidence type="ECO:0000313" key="2">
    <source>
        <dbReference type="Proteomes" id="UP000663848"/>
    </source>
</evidence>
<dbReference type="GO" id="GO:0071479">
    <property type="term" value="P:cellular response to ionizing radiation"/>
    <property type="evidence" value="ECO:0007669"/>
    <property type="project" value="TreeGrafter"/>
</dbReference>
<dbReference type="SUPFAM" id="SSF55979">
    <property type="entry name" value="DNA clamp"/>
    <property type="match status" value="1"/>
</dbReference>
<dbReference type="GO" id="GO:0030896">
    <property type="term" value="C:checkpoint clamp complex"/>
    <property type="evidence" value="ECO:0007669"/>
    <property type="project" value="InterPro"/>
</dbReference>
<proteinExistence type="predicted"/>
<dbReference type="AlphaFoldDB" id="A0A822B7V5"/>
<gene>
    <name evidence="1" type="ORF">QYT958_LOCUS38398</name>
</gene>
<dbReference type="GO" id="GO:0006281">
    <property type="term" value="P:DNA repair"/>
    <property type="evidence" value="ECO:0007669"/>
    <property type="project" value="TreeGrafter"/>
</dbReference>
<dbReference type="PANTHER" id="PTHR15237">
    <property type="entry name" value="DNA REPAIR PROTEIN RAD9"/>
    <property type="match status" value="1"/>
</dbReference>
<dbReference type="Gene3D" id="3.70.10.10">
    <property type="match status" value="1"/>
</dbReference>
<dbReference type="InterPro" id="IPR007268">
    <property type="entry name" value="Rad9/Ddc1"/>
</dbReference>